<dbReference type="GO" id="GO:0032259">
    <property type="term" value="P:methylation"/>
    <property type="evidence" value="ECO:0007669"/>
    <property type="project" value="InterPro"/>
</dbReference>
<dbReference type="eggNOG" id="COG1189">
    <property type="taxonomic scope" value="Bacteria"/>
</dbReference>
<evidence type="ECO:0000313" key="6">
    <source>
        <dbReference type="Proteomes" id="UP000001522"/>
    </source>
</evidence>
<dbReference type="Pfam" id="PF01479">
    <property type="entry name" value="S4"/>
    <property type="match status" value="1"/>
</dbReference>
<dbReference type="EMBL" id="FN555004">
    <property type="protein sequence ID" value="CBG39829.1"/>
    <property type="molecule type" value="Genomic_DNA"/>
</dbReference>
<evidence type="ECO:0000256" key="1">
    <source>
        <dbReference type="ARBA" id="ARBA00022884"/>
    </source>
</evidence>
<sequence>MRLDVFLSQRFSLSREKSAALIKGGKVKMEGKILNKASFQVDGLEDFIELCELPRFVSRAGEKLYGFLQGWDLSGWCVLDVGASMGGFSQVALLLGAKEVHCVDVGRNQLSEVLRKDTRIEVYEECDIRDFLPRDGREGYDLLLCDLSFIGIEKIFFALSKWSKNMVLLFKPQFEVGRNVKRNKKGVVCDQDAIMKALGDFRTYVDLQGYEIIREQKSILKGKAGNEEFFLFLQRRD</sequence>
<dbReference type="AlphaFoldDB" id="D3UH57"/>
<dbReference type="Gene3D" id="3.10.290.10">
    <property type="entry name" value="RNA-binding S4 domain"/>
    <property type="match status" value="1"/>
</dbReference>
<dbReference type="GO" id="GO:0003723">
    <property type="term" value="F:RNA binding"/>
    <property type="evidence" value="ECO:0007669"/>
    <property type="project" value="UniProtKB-KW"/>
</dbReference>
<evidence type="ECO:0000259" key="4">
    <source>
        <dbReference type="SMART" id="SM00363"/>
    </source>
</evidence>
<dbReference type="CDD" id="cd02440">
    <property type="entry name" value="AdoMet_MTases"/>
    <property type="match status" value="1"/>
</dbReference>
<protein>
    <submittedName>
        <fullName evidence="5">Putative haemolysin</fullName>
    </submittedName>
</protein>
<gene>
    <name evidence="5" type="primary">tlyA</name>
    <name evidence="5" type="ordered locus">HMU05680</name>
</gene>
<dbReference type="InterPro" id="IPR002942">
    <property type="entry name" value="S4_RNA-bd"/>
</dbReference>
<dbReference type="PANTHER" id="PTHR32319:SF0">
    <property type="entry name" value="BACTERIAL HEMOLYSIN-LIKE PROTEIN"/>
    <property type="match status" value="1"/>
</dbReference>
<comment type="similarity">
    <text evidence="2">Belongs to the TlyA family.</text>
</comment>
<keyword evidence="6" id="KW-1185">Reference proteome</keyword>
<dbReference type="GO" id="GO:0008168">
    <property type="term" value="F:methyltransferase activity"/>
    <property type="evidence" value="ECO:0007669"/>
    <property type="project" value="InterPro"/>
</dbReference>
<dbReference type="InterPro" id="IPR002877">
    <property type="entry name" value="RNA_MeTrfase_FtsJ_dom"/>
</dbReference>
<dbReference type="CDD" id="cd00165">
    <property type="entry name" value="S4"/>
    <property type="match status" value="1"/>
</dbReference>
<dbReference type="SUPFAM" id="SSF53335">
    <property type="entry name" value="S-adenosyl-L-methionine-dependent methyltransferases"/>
    <property type="match status" value="1"/>
</dbReference>
<dbReference type="InterPro" id="IPR004538">
    <property type="entry name" value="Hemolysin_A/TlyA"/>
</dbReference>
<name>D3UH57_HELM1</name>
<dbReference type="RefSeq" id="WP_013022913.1">
    <property type="nucleotide sequence ID" value="NC_013949.1"/>
</dbReference>
<feature type="domain" description="RNA-binding S4" evidence="4">
    <location>
        <begin position="1"/>
        <end position="62"/>
    </location>
</feature>
<dbReference type="InterPro" id="IPR029063">
    <property type="entry name" value="SAM-dependent_MTases_sf"/>
</dbReference>
<dbReference type="InterPro" id="IPR036986">
    <property type="entry name" value="S4_RNA-bd_sf"/>
</dbReference>
<dbReference type="NCBIfam" id="TIGR00478">
    <property type="entry name" value="tly"/>
    <property type="match status" value="1"/>
</dbReference>
<evidence type="ECO:0000256" key="3">
    <source>
        <dbReference type="PROSITE-ProRule" id="PRU00182"/>
    </source>
</evidence>
<evidence type="ECO:0000313" key="5">
    <source>
        <dbReference type="EMBL" id="CBG39829.1"/>
    </source>
</evidence>
<accession>D3UH57</accession>
<dbReference type="SMART" id="SM00363">
    <property type="entry name" value="S4"/>
    <property type="match status" value="1"/>
</dbReference>
<organism evidence="5 6">
    <name type="scientific">Helicobacter mustelae (strain ATCC 43772 / CCUG 25715 / CIP 103759 / LMG 18044 / NCTC 12198 / R85-136P)</name>
    <name type="common">Campylobacter mustelae</name>
    <dbReference type="NCBI Taxonomy" id="679897"/>
    <lineage>
        <taxon>Bacteria</taxon>
        <taxon>Pseudomonadati</taxon>
        <taxon>Campylobacterota</taxon>
        <taxon>Epsilonproteobacteria</taxon>
        <taxon>Campylobacterales</taxon>
        <taxon>Helicobacteraceae</taxon>
        <taxon>Helicobacter</taxon>
    </lineage>
</organism>
<dbReference type="SUPFAM" id="SSF55174">
    <property type="entry name" value="Alpha-L RNA-binding motif"/>
    <property type="match status" value="1"/>
</dbReference>
<dbReference type="Pfam" id="PF01728">
    <property type="entry name" value="FtsJ"/>
    <property type="match status" value="1"/>
</dbReference>
<evidence type="ECO:0000256" key="2">
    <source>
        <dbReference type="ARBA" id="ARBA00029460"/>
    </source>
</evidence>
<proteinExistence type="inferred from homology"/>
<dbReference type="InterPro" id="IPR047048">
    <property type="entry name" value="TlyA"/>
</dbReference>
<dbReference type="Proteomes" id="UP000001522">
    <property type="component" value="Chromosome"/>
</dbReference>
<dbReference type="STRING" id="679897.HMU05680"/>
<reference evidence="5 6" key="1">
    <citation type="journal article" date="2010" name="BMC Genomics">
        <title>Comparative genomics and proteomics of Helicobacter mustelae, an ulcerogenic and carcinogenic gastric pathogen.</title>
        <authorList>
            <person name="O'Toole P.W."/>
            <person name="Snelling W.J."/>
            <person name="Canchaya C."/>
            <person name="Forde B.M."/>
            <person name="Hardie K.R."/>
            <person name="Josenhans C."/>
            <person name="Graham R.L.J."/>
            <person name="McMullan G."/>
            <person name="Parkhill J."/>
            <person name="Belda E."/>
            <person name="Bentley S.D."/>
        </authorList>
    </citation>
    <scope>NUCLEOTIDE SEQUENCE [LARGE SCALE GENOMIC DNA]</scope>
    <source>
        <strain evidence="6">ATCC 43772 / LMG 18044 / NCTC 12198 / 12198</strain>
    </source>
</reference>
<dbReference type="Gene3D" id="3.40.50.150">
    <property type="entry name" value="Vaccinia Virus protein VP39"/>
    <property type="match status" value="1"/>
</dbReference>
<dbReference type="KEGG" id="hms:HMU05680"/>
<dbReference type="HOGENOM" id="CLU_058015_1_0_7"/>
<dbReference type="PROSITE" id="PS50889">
    <property type="entry name" value="S4"/>
    <property type="match status" value="1"/>
</dbReference>
<keyword evidence="1 3" id="KW-0694">RNA-binding</keyword>
<dbReference type="PANTHER" id="PTHR32319">
    <property type="entry name" value="BACTERIAL HEMOLYSIN-LIKE PROTEIN"/>
    <property type="match status" value="1"/>
</dbReference>